<dbReference type="AlphaFoldDB" id="A0A1I7E8D8"/>
<protein>
    <submittedName>
        <fullName evidence="3">Lipocalin-like domain-containing protein</fullName>
    </submittedName>
</protein>
<sequence length="142" mass="16273">MNTINKYLSFILAMMLICNVAPAQTTTILPEDLVGTWEIQGTLMGDDGSGMLLPHKHASEDCKNHSVFMENNQGKEVRYQENCEAKEQEFSWSLEADSLTLTRGERSITWHILSLEDNTMKIGVQLRPDSEKRMYVVYEKQK</sequence>
<accession>A0A1I7E8D8</accession>
<dbReference type="RefSeq" id="WP_091698393.1">
    <property type="nucleotide sequence ID" value="NZ_FPBF01000012.1"/>
</dbReference>
<dbReference type="Pfam" id="PF13648">
    <property type="entry name" value="Lipocalin_4"/>
    <property type="match status" value="1"/>
</dbReference>
<organism evidence="3 4">
    <name type="scientific">Algoriphagus locisalis</name>
    <dbReference type="NCBI Taxonomy" id="305507"/>
    <lineage>
        <taxon>Bacteria</taxon>
        <taxon>Pseudomonadati</taxon>
        <taxon>Bacteroidota</taxon>
        <taxon>Cytophagia</taxon>
        <taxon>Cytophagales</taxon>
        <taxon>Cyclobacteriaceae</taxon>
        <taxon>Algoriphagus</taxon>
    </lineage>
</organism>
<reference evidence="4" key="1">
    <citation type="submission" date="2016-10" db="EMBL/GenBank/DDBJ databases">
        <authorList>
            <person name="Varghese N."/>
            <person name="Submissions S."/>
        </authorList>
    </citation>
    <scope>NUCLEOTIDE SEQUENCE [LARGE SCALE GENOMIC DNA]</scope>
    <source>
        <strain evidence="4">DSM 23445</strain>
    </source>
</reference>
<evidence type="ECO:0000259" key="2">
    <source>
        <dbReference type="Pfam" id="PF13648"/>
    </source>
</evidence>
<feature type="chain" id="PRO_5011659647" evidence="1">
    <location>
        <begin position="24"/>
        <end position="142"/>
    </location>
</feature>
<dbReference type="EMBL" id="FPBF01000012">
    <property type="protein sequence ID" value="SFU20200.1"/>
    <property type="molecule type" value="Genomic_DNA"/>
</dbReference>
<proteinExistence type="predicted"/>
<dbReference type="STRING" id="305507.SAMN04489724_0267"/>
<feature type="signal peptide" evidence="1">
    <location>
        <begin position="1"/>
        <end position="23"/>
    </location>
</feature>
<keyword evidence="4" id="KW-1185">Reference proteome</keyword>
<evidence type="ECO:0000313" key="3">
    <source>
        <dbReference type="EMBL" id="SFU20200.1"/>
    </source>
</evidence>
<dbReference type="Proteomes" id="UP000199673">
    <property type="component" value="Unassembled WGS sequence"/>
</dbReference>
<evidence type="ECO:0000313" key="4">
    <source>
        <dbReference type="Proteomes" id="UP000199673"/>
    </source>
</evidence>
<dbReference type="InterPro" id="IPR024311">
    <property type="entry name" value="Lipocalin-like"/>
</dbReference>
<evidence type="ECO:0000256" key="1">
    <source>
        <dbReference type="SAM" id="SignalP"/>
    </source>
</evidence>
<dbReference type="OrthoDB" id="1448599at2"/>
<keyword evidence="1" id="KW-0732">Signal</keyword>
<feature type="domain" description="Lipocalin-like" evidence="2">
    <location>
        <begin position="33"/>
        <end position="122"/>
    </location>
</feature>
<name>A0A1I7E8D8_9BACT</name>
<gene>
    <name evidence="3" type="ORF">SAMN04489724_0267</name>
</gene>